<feature type="chain" id="PRO_5046134382" description="Secreted protein" evidence="1">
    <location>
        <begin position="27"/>
        <end position="164"/>
    </location>
</feature>
<sequence>MFSHTRRPLKGLVILTGILAAGATLADSTQNAPGAACVAINGASLTVRDDGEAENRTASLVTAICPAERPIGTGTTTTLSGRVFVVDQSTTSEVCCRAVSKNPLGAKVTGAWQCSTGSSANYQALDLASLSDTYTFSSFYLECQVPALSGGNASRIQMYRATQQ</sequence>
<evidence type="ECO:0000256" key="1">
    <source>
        <dbReference type="SAM" id="SignalP"/>
    </source>
</evidence>
<gene>
    <name evidence="2" type="ORF">F0U60_25625</name>
</gene>
<dbReference type="RefSeq" id="WP_395824401.1">
    <property type="nucleotide sequence ID" value="NZ_CP043494.1"/>
</dbReference>
<dbReference type="EMBL" id="CP043494">
    <property type="protein sequence ID" value="WNG47127.1"/>
    <property type="molecule type" value="Genomic_DNA"/>
</dbReference>
<feature type="signal peptide" evidence="1">
    <location>
        <begin position="1"/>
        <end position="26"/>
    </location>
</feature>
<keyword evidence="1" id="KW-0732">Signal</keyword>
<name>A0ABY9WV84_9BACT</name>
<reference evidence="2 3" key="1">
    <citation type="submission" date="2019-08" db="EMBL/GenBank/DDBJ databases">
        <title>Archangium and Cystobacter genomes.</title>
        <authorList>
            <person name="Chen I.-C.K."/>
            <person name="Wielgoss S."/>
        </authorList>
    </citation>
    <scope>NUCLEOTIDE SEQUENCE [LARGE SCALE GENOMIC DNA]</scope>
    <source>
        <strain evidence="2 3">Cbm 6</strain>
    </source>
</reference>
<evidence type="ECO:0000313" key="3">
    <source>
        <dbReference type="Proteomes" id="UP001611383"/>
    </source>
</evidence>
<protein>
    <recommendedName>
        <fullName evidence="4">Secreted protein</fullName>
    </recommendedName>
</protein>
<proteinExistence type="predicted"/>
<evidence type="ECO:0000313" key="2">
    <source>
        <dbReference type="EMBL" id="WNG47127.1"/>
    </source>
</evidence>
<keyword evidence="3" id="KW-1185">Reference proteome</keyword>
<dbReference type="Proteomes" id="UP001611383">
    <property type="component" value="Chromosome"/>
</dbReference>
<accession>A0ABY9WV84</accession>
<evidence type="ECO:0008006" key="4">
    <source>
        <dbReference type="Google" id="ProtNLM"/>
    </source>
</evidence>
<organism evidence="2 3">
    <name type="scientific">Archangium minus</name>
    <dbReference type="NCBI Taxonomy" id="83450"/>
    <lineage>
        <taxon>Bacteria</taxon>
        <taxon>Pseudomonadati</taxon>
        <taxon>Myxococcota</taxon>
        <taxon>Myxococcia</taxon>
        <taxon>Myxococcales</taxon>
        <taxon>Cystobacterineae</taxon>
        <taxon>Archangiaceae</taxon>
        <taxon>Archangium</taxon>
    </lineage>
</organism>